<feature type="region of interest" description="Disordered" evidence="1">
    <location>
        <begin position="218"/>
        <end position="242"/>
    </location>
</feature>
<evidence type="ECO:0000313" key="4">
    <source>
        <dbReference type="Proteomes" id="UP000275267"/>
    </source>
</evidence>
<dbReference type="EMBL" id="PQIB02000018">
    <property type="protein sequence ID" value="RLM55215.1"/>
    <property type="molecule type" value="Genomic_DNA"/>
</dbReference>
<dbReference type="AlphaFoldDB" id="A0A3L6PGM6"/>
<comment type="caution">
    <text evidence="3">The sequence shown here is derived from an EMBL/GenBank/DDBJ whole genome shotgun (WGS) entry which is preliminary data.</text>
</comment>
<dbReference type="OrthoDB" id="693037at2759"/>
<dbReference type="PANTHER" id="PTHR34710:SF20">
    <property type="entry name" value="OS10G0550200 PROTEIN"/>
    <property type="match status" value="1"/>
</dbReference>
<feature type="region of interest" description="Disordered" evidence="1">
    <location>
        <begin position="141"/>
        <end position="160"/>
    </location>
</feature>
<dbReference type="InterPro" id="IPR022059">
    <property type="entry name" value="DUF3615"/>
</dbReference>
<sequence length="488" mass="53885">MVCTADLPYAAGGLDPRGQGHTCFHTMPLDHLDASDPPAGRAAGYSGGGSTHRHRPPYHAYSLNLRECCGAYDPPDHRPPPFDGHQPDHRAAPVALPASRRPCLLLRHIAVRDTGWTLPASCRRLIATSAGAGHGERLTFRPCRRRRSDPQKRKELLDPSTCDQELHYLGDGKRSFSSSDHGKSDLSLRVKPPLVMPMEVSPWDDGYKSPTSPTYYCEDVEQGSHGEDKNENPGWLDSDYDGSAIAGRDPNFKTEDLVLKTQKEDSAYNALVDDFMDAVMKSWCSPKANITVDKEAHQKQADRFAELALKRYNRKQKQQDSQGKRGHMEGLLSQHVYMVKYALVEAIVGDAIFEGSELYGHVNFYAKAKNGPKKNDGKVLVFAELRQIGRRLNAMVLTCFQLLDEKNQLCIKASISATSSKDMQHESTVSTPCTIIFSFKGTYHESTVTCFISWAADFSSVTSSAVSSFTSSAAGKEAKATTEEAIIR</sequence>
<dbReference type="Proteomes" id="UP000275267">
    <property type="component" value="Unassembled WGS sequence"/>
</dbReference>
<feature type="compositionally biased region" description="Basic and acidic residues" evidence="1">
    <location>
        <begin position="148"/>
        <end position="157"/>
    </location>
</feature>
<dbReference type="Pfam" id="PF12274">
    <property type="entry name" value="DUF3615"/>
    <property type="match status" value="1"/>
</dbReference>
<protein>
    <recommendedName>
        <fullName evidence="2">DUF3615 domain-containing protein</fullName>
    </recommendedName>
</protein>
<reference evidence="4" key="1">
    <citation type="journal article" date="2019" name="Nat. Commun.">
        <title>The genome of broomcorn millet.</title>
        <authorList>
            <person name="Zou C."/>
            <person name="Miki D."/>
            <person name="Li D."/>
            <person name="Tang Q."/>
            <person name="Xiao L."/>
            <person name="Rajput S."/>
            <person name="Deng P."/>
            <person name="Jia W."/>
            <person name="Huang R."/>
            <person name="Zhang M."/>
            <person name="Sun Y."/>
            <person name="Hu J."/>
            <person name="Fu X."/>
            <person name="Schnable P.S."/>
            <person name="Li F."/>
            <person name="Zhang H."/>
            <person name="Feng B."/>
            <person name="Zhu X."/>
            <person name="Liu R."/>
            <person name="Schnable J.C."/>
            <person name="Zhu J.-K."/>
            <person name="Zhang H."/>
        </authorList>
    </citation>
    <scope>NUCLEOTIDE SEQUENCE [LARGE SCALE GENOMIC DNA]</scope>
</reference>
<organism evidence="3 4">
    <name type="scientific">Panicum miliaceum</name>
    <name type="common">Proso millet</name>
    <name type="synonym">Broomcorn millet</name>
    <dbReference type="NCBI Taxonomy" id="4540"/>
    <lineage>
        <taxon>Eukaryota</taxon>
        <taxon>Viridiplantae</taxon>
        <taxon>Streptophyta</taxon>
        <taxon>Embryophyta</taxon>
        <taxon>Tracheophyta</taxon>
        <taxon>Spermatophyta</taxon>
        <taxon>Magnoliopsida</taxon>
        <taxon>Liliopsida</taxon>
        <taxon>Poales</taxon>
        <taxon>Poaceae</taxon>
        <taxon>PACMAD clade</taxon>
        <taxon>Panicoideae</taxon>
        <taxon>Panicodae</taxon>
        <taxon>Paniceae</taxon>
        <taxon>Panicinae</taxon>
        <taxon>Panicum</taxon>
        <taxon>Panicum sect. Panicum</taxon>
    </lineage>
</organism>
<gene>
    <name evidence="3" type="ORF">C2845_PM10G20550</name>
</gene>
<accession>A0A3L6PGM6</accession>
<dbReference type="PANTHER" id="PTHR34710">
    <property type="entry name" value="OS03G0834100 PROTEIN"/>
    <property type="match status" value="1"/>
</dbReference>
<evidence type="ECO:0000256" key="1">
    <source>
        <dbReference type="SAM" id="MobiDB-lite"/>
    </source>
</evidence>
<evidence type="ECO:0000313" key="3">
    <source>
        <dbReference type="EMBL" id="RLM55215.1"/>
    </source>
</evidence>
<proteinExistence type="predicted"/>
<feature type="compositionally biased region" description="Basic and acidic residues" evidence="1">
    <location>
        <begin position="222"/>
        <end position="231"/>
    </location>
</feature>
<feature type="domain" description="DUF3615" evidence="2">
    <location>
        <begin position="336"/>
        <end position="413"/>
    </location>
</feature>
<keyword evidence="4" id="KW-1185">Reference proteome</keyword>
<evidence type="ECO:0000259" key="2">
    <source>
        <dbReference type="Pfam" id="PF12274"/>
    </source>
</evidence>
<name>A0A3L6PGM6_PANMI</name>